<keyword evidence="2" id="KW-1185">Reference proteome</keyword>
<evidence type="ECO:0000313" key="1">
    <source>
        <dbReference type="EMBL" id="KAK2066346.1"/>
    </source>
</evidence>
<sequence length="87" mass="9438">MARPLAGRGDRWIGMSEGTHVEGQVTATLGESNKQQKKGGLEALTLLVACRPNLSEPDVCYNYLYEIRSVVLSVYRGGLPKATKAES</sequence>
<proteinExistence type="predicted"/>
<accession>A0AAD9MAX1</accession>
<organism evidence="1 2">
    <name type="scientific">Phyllachora maydis</name>
    <dbReference type="NCBI Taxonomy" id="1825666"/>
    <lineage>
        <taxon>Eukaryota</taxon>
        <taxon>Fungi</taxon>
        <taxon>Dikarya</taxon>
        <taxon>Ascomycota</taxon>
        <taxon>Pezizomycotina</taxon>
        <taxon>Sordariomycetes</taxon>
        <taxon>Sordariomycetidae</taxon>
        <taxon>Phyllachorales</taxon>
        <taxon>Phyllachoraceae</taxon>
        <taxon>Phyllachora</taxon>
    </lineage>
</organism>
<dbReference type="AlphaFoldDB" id="A0AAD9MAX1"/>
<reference evidence="1" key="1">
    <citation type="journal article" date="2023" name="Mol. Plant Microbe Interact.">
        <title>Elucidating the Obligate Nature and Biological Capacity of an Invasive Fungal Corn Pathogen.</title>
        <authorList>
            <person name="MacCready J.S."/>
            <person name="Roggenkamp E.M."/>
            <person name="Gdanetz K."/>
            <person name="Chilvers M.I."/>
        </authorList>
    </citation>
    <scope>NUCLEOTIDE SEQUENCE</scope>
    <source>
        <strain evidence="1">PM02</strain>
    </source>
</reference>
<comment type="caution">
    <text evidence="1">The sequence shown here is derived from an EMBL/GenBank/DDBJ whole genome shotgun (WGS) entry which is preliminary data.</text>
</comment>
<dbReference type="EMBL" id="JAQQPM010000001">
    <property type="protein sequence ID" value="KAK2066346.1"/>
    <property type="molecule type" value="Genomic_DNA"/>
</dbReference>
<dbReference type="Proteomes" id="UP001217918">
    <property type="component" value="Unassembled WGS sequence"/>
</dbReference>
<name>A0AAD9MAX1_9PEZI</name>
<protein>
    <submittedName>
        <fullName evidence="1">Uncharacterized protein</fullName>
    </submittedName>
</protein>
<evidence type="ECO:0000313" key="2">
    <source>
        <dbReference type="Proteomes" id="UP001217918"/>
    </source>
</evidence>
<gene>
    <name evidence="1" type="ORF">P8C59_000175</name>
</gene>